<evidence type="ECO:0000256" key="1">
    <source>
        <dbReference type="SAM" id="MobiDB-lite"/>
    </source>
</evidence>
<dbReference type="AlphaFoldDB" id="A0AA39HEA1"/>
<proteinExistence type="predicted"/>
<dbReference type="Proteomes" id="UP001175271">
    <property type="component" value="Unassembled WGS sequence"/>
</dbReference>
<evidence type="ECO:0000313" key="2">
    <source>
        <dbReference type="EMBL" id="KAK0404260.1"/>
    </source>
</evidence>
<name>A0AA39HEA1_9BILA</name>
<evidence type="ECO:0000313" key="3">
    <source>
        <dbReference type="Proteomes" id="UP001175271"/>
    </source>
</evidence>
<reference evidence="2" key="1">
    <citation type="submission" date="2023-06" db="EMBL/GenBank/DDBJ databases">
        <title>Genomic analysis of the entomopathogenic nematode Steinernema hermaphroditum.</title>
        <authorList>
            <person name="Schwarz E.M."/>
            <person name="Heppert J.K."/>
            <person name="Baniya A."/>
            <person name="Schwartz H.T."/>
            <person name="Tan C.-H."/>
            <person name="Antoshechkin I."/>
            <person name="Sternberg P.W."/>
            <person name="Goodrich-Blair H."/>
            <person name="Dillman A.R."/>
        </authorList>
    </citation>
    <scope>NUCLEOTIDE SEQUENCE</scope>
    <source>
        <strain evidence="2">PS9179</strain>
        <tissue evidence="2">Whole animal</tissue>
    </source>
</reference>
<feature type="region of interest" description="Disordered" evidence="1">
    <location>
        <begin position="51"/>
        <end position="77"/>
    </location>
</feature>
<protein>
    <submittedName>
        <fullName evidence="2">Uncharacterized protein</fullName>
    </submittedName>
</protein>
<sequence>MKLAAGRTVSRSLRSPIGPSVVSTRATLWTVLFSKLRSYSNVARKASCDISSERSHSQDGHRHCEDGDLRAGMTPPQCDSYTERRWTGLRDTVVCRFTRRQTRIDNHFDY</sequence>
<feature type="compositionally biased region" description="Basic and acidic residues" evidence="1">
    <location>
        <begin position="51"/>
        <end position="69"/>
    </location>
</feature>
<keyword evidence="3" id="KW-1185">Reference proteome</keyword>
<comment type="caution">
    <text evidence="2">The sequence shown here is derived from an EMBL/GenBank/DDBJ whole genome shotgun (WGS) entry which is preliminary data.</text>
</comment>
<dbReference type="EMBL" id="JAUCMV010000004">
    <property type="protein sequence ID" value="KAK0404260.1"/>
    <property type="molecule type" value="Genomic_DNA"/>
</dbReference>
<gene>
    <name evidence="2" type="ORF">QR680_017370</name>
</gene>
<accession>A0AA39HEA1</accession>
<organism evidence="2 3">
    <name type="scientific">Steinernema hermaphroditum</name>
    <dbReference type="NCBI Taxonomy" id="289476"/>
    <lineage>
        <taxon>Eukaryota</taxon>
        <taxon>Metazoa</taxon>
        <taxon>Ecdysozoa</taxon>
        <taxon>Nematoda</taxon>
        <taxon>Chromadorea</taxon>
        <taxon>Rhabditida</taxon>
        <taxon>Tylenchina</taxon>
        <taxon>Panagrolaimomorpha</taxon>
        <taxon>Strongyloidoidea</taxon>
        <taxon>Steinernematidae</taxon>
        <taxon>Steinernema</taxon>
    </lineage>
</organism>